<gene>
    <name evidence="7" type="ordered locus">RBRH_02869</name>
</gene>
<dbReference type="eggNOG" id="COG0789">
    <property type="taxonomic scope" value="Bacteria"/>
</dbReference>
<dbReference type="PANTHER" id="PTHR30204:SF94">
    <property type="entry name" value="HEAVY METAL-DEPENDENT TRANSCRIPTIONAL REGULATOR HI_0293-RELATED"/>
    <property type="match status" value="1"/>
</dbReference>
<feature type="domain" description="HTH merR-type" evidence="6">
    <location>
        <begin position="29"/>
        <end position="95"/>
    </location>
</feature>
<dbReference type="GO" id="GO:0005507">
    <property type="term" value="F:copper ion binding"/>
    <property type="evidence" value="ECO:0007669"/>
    <property type="project" value="InterPro"/>
</dbReference>
<dbReference type="SMART" id="SM00422">
    <property type="entry name" value="HTH_MERR"/>
    <property type="match status" value="1"/>
</dbReference>
<dbReference type="GO" id="GO:0003700">
    <property type="term" value="F:DNA-binding transcription factor activity"/>
    <property type="evidence" value="ECO:0007669"/>
    <property type="project" value="InterPro"/>
</dbReference>
<dbReference type="NCBIfam" id="TIGR02044">
    <property type="entry name" value="CueR"/>
    <property type="match status" value="1"/>
</dbReference>
<dbReference type="PANTHER" id="PTHR30204">
    <property type="entry name" value="REDOX-CYCLING DRUG-SENSING TRANSCRIPTIONAL ACTIVATOR SOXR"/>
    <property type="match status" value="1"/>
</dbReference>
<dbReference type="InterPro" id="IPR009061">
    <property type="entry name" value="DNA-bd_dom_put_sf"/>
</dbReference>
<comment type="subcellular location">
    <subcellularLocation>
        <location evidence="1">Cytoplasm</location>
    </subcellularLocation>
</comment>
<name>E5AQA6_MYCRK</name>
<keyword evidence="2" id="KW-0963">Cytoplasm</keyword>
<evidence type="ECO:0000256" key="5">
    <source>
        <dbReference type="ARBA" id="ARBA00023163"/>
    </source>
</evidence>
<dbReference type="GO" id="GO:0045893">
    <property type="term" value="P:positive regulation of DNA-templated transcription"/>
    <property type="evidence" value="ECO:0007669"/>
    <property type="project" value="InterPro"/>
</dbReference>
<dbReference type="InterPro" id="IPR000551">
    <property type="entry name" value="MerR-type_HTH_dom"/>
</dbReference>
<keyword evidence="5" id="KW-0804">Transcription</keyword>
<evidence type="ECO:0000256" key="1">
    <source>
        <dbReference type="ARBA" id="ARBA00004496"/>
    </source>
</evidence>
<protein>
    <submittedName>
        <fullName evidence="7">Transcriptional regulator, MerR family</fullName>
    </submittedName>
</protein>
<keyword evidence="4" id="KW-0238">DNA-binding</keyword>
<organism evidence="7 8">
    <name type="scientific">Mycetohabitans rhizoxinica (strain DSM 19002 / CIP 109453 / HKI 454)</name>
    <name type="common">Paraburkholderia rhizoxinica</name>
    <dbReference type="NCBI Taxonomy" id="882378"/>
    <lineage>
        <taxon>Bacteria</taxon>
        <taxon>Pseudomonadati</taxon>
        <taxon>Pseudomonadota</taxon>
        <taxon>Betaproteobacteria</taxon>
        <taxon>Burkholderiales</taxon>
        <taxon>Burkholderiaceae</taxon>
        <taxon>Mycetohabitans</taxon>
    </lineage>
</organism>
<dbReference type="EMBL" id="FR687359">
    <property type="protein sequence ID" value="CBW74788.1"/>
    <property type="molecule type" value="Genomic_DNA"/>
</dbReference>
<dbReference type="SUPFAM" id="SSF46955">
    <property type="entry name" value="Putative DNA-binding domain"/>
    <property type="match status" value="1"/>
</dbReference>
<dbReference type="Proteomes" id="UP000007437">
    <property type="component" value="Chromosome"/>
</dbReference>
<dbReference type="PROSITE" id="PS50937">
    <property type="entry name" value="HTH_MERR_2"/>
    <property type="match status" value="1"/>
</dbReference>
<proteinExistence type="predicted"/>
<dbReference type="KEGG" id="brh:RBRH_02869"/>
<dbReference type="InterPro" id="IPR015358">
    <property type="entry name" value="Tscrpt_reg_MerR_DNA-bd"/>
</dbReference>
<evidence type="ECO:0000256" key="3">
    <source>
        <dbReference type="ARBA" id="ARBA00023015"/>
    </source>
</evidence>
<dbReference type="InterPro" id="IPR011789">
    <property type="entry name" value="CueR"/>
</dbReference>
<reference evidence="7 8" key="1">
    <citation type="journal article" date="2011" name="J. Bacteriol.">
        <title>Complete genome sequence of Burkholderia rhizoxinica, an endosymbiont of Rhizopus microsporus.</title>
        <authorList>
            <person name="Lackner G."/>
            <person name="Moebius N."/>
            <person name="Partida-Martinez L."/>
            <person name="Hertweck C."/>
        </authorList>
    </citation>
    <scope>NUCLEOTIDE SEQUENCE [LARGE SCALE GENOMIC DNA]</scope>
    <source>
        <strain evidence="8">DSM 19002 / CIP 109453 / HKI 454</strain>
    </source>
</reference>
<dbReference type="PRINTS" id="PR00040">
    <property type="entry name" value="HTHMERR"/>
</dbReference>
<dbReference type="STRING" id="882378.RBRH_02869"/>
<dbReference type="Pfam" id="PF09278">
    <property type="entry name" value="MerR-DNA-bind"/>
    <property type="match status" value="1"/>
</dbReference>
<evidence type="ECO:0000313" key="7">
    <source>
        <dbReference type="EMBL" id="CBW74788.1"/>
    </source>
</evidence>
<dbReference type="CDD" id="cd01108">
    <property type="entry name" value="HTH_CueR"/>
    <property type="match status" value="1"/>
</dbReference>
<dbReference type="PROSITE" id="PS00552">
    <property type="entry name" value="HTH_MERR_1"/>
    <property type="match status" value="1"/>
</dbReference>
<keyword evidence="3" id="KW-0805">Transcription regulation</keyword>
<sequence>MLGLPVVARCSVFLLYRTARSGASTIMNIGQAAHASGVSAKMIRYYESIGLVTPRSRTDAGYRVYSDKEVHALRFVRHARRLGFSIVDIRRLLALWNDRERASAQVKSIALGHVAELEQRIAELSAMRDTLAHLAAHCHGDERADCPIIEHLALADSGPCAHGASLPLDADAARSRRAARGQHVEGALTDAAALPQSWRSRLRG</sequence>
<accession>E5AQA6</accession>
<evidence type="ECO:0000256" key="4">
    <source>
        <dbReference type="ARBA" id="ARBA00023125"/>
    </source>
</evidence>
<dbReference type="InterPro" id="IPR047057">
    <property type="entry name" value="MerR_fam"/>
</dbReference>
<evidence type="ECO:0000256" key="2">
    <source>
        <dbReference type="ARBA" id="ARBA00022490"/>
    </source>
</evidence>
<dbReference type="HOGENOM" id="CLU_1341178_0_0_4"/>
<dbReference type="Gene3D" id="1.10.1660.10">
    <property type="match status" value="1"/>
</dbReference>
<dbReference type="GO" id="GO:0005737">
    <property type="term" value="C:cytoplasm"/>
    <property type="evidence" value="ECO:0007669"/>
    <property type="project" value="UniProtKB-SubCell"/>
</dbReference>
<evidence type="ECO:0000259" key="6">
    <source>
        <dbReference type="PROSITE" id="PS50937"/>
    </source>
</evidence>
<dbReference type="Pfam" id="PF00376">
    <property type="entry name" value="MerR"/>
    <property type="match status" value="1"/>
</dbReference>
<dbReference type="AlphaFoldDB" id="E5AQA6"/>
<evidence type="ECO:0000313" key="8">
    <source>
        <dbReference type="Proteomes" id="UP000007437"/>
    </source>
</evidence>
<dbReference type="GO" id="GO:0003677">
    <property type="term" value="F:DNA binding"/>
    <property type="evidence" value="ECO:0007669"/>
    <property type="project" value="UniProtKB-KW"/>
</dbReference>